<keyword evidence="3" id="KW-1185">Reference proteome</keyword>
<dbReference type="AlphaFoldDB" id="A0A6A4ID05"/>
<gene>
    <name evidence="2" type="ORF">BT96DRAFT_1103661</name>
</gene>
<organism evidence="2 3">
    <name type="scientific">Gymnopus androsaceus JB14</name>
    <dbReference type="NCBI Taxonomy" id="1447944"/>
    <lineage>
        <taxon>Eukaryota</taxon>
        <taxon>Fungi</taxon>
        <taxon>Dikarya</taxon>
        <taxon>Basidiomycota</taxon>
        <taxon>Agaricomycotina</taxon>
        <taxon>Agaricomycetes</taxon>
        <taxon>Agaricomycetidae</taxon>
        <taxon>Agaricales</taxon>
        <taxon>Marasmiineae</taxon>
        <taxon>Omphalotaceae</taxon>
        <taxon>Gymnopus</taxon>
    </lineage>
</organism>
<keyword evidence="1" id="KW-0732">Signal</keyword>
<dbReference type="EMBL" id="ML769391">
    <property type="protein sequence ID" value="KAE9408496.1"/>
    <property type="molecule type" value="Genomic_DNA"/>
</dbReference>
<evidence type="ECO:0000313" key="3">
    <source>
        <dbReference type="Proteomes" id="UP000799118"/>
    </source>
</evidence>
<proteinExistence type="predicted"/>
<feature type="signal peptide" evidence="1">
    <location>
        <begin position="1"/>
        <end position="16"/>
    </location>
</feature>
<name>A0A6A4ID05_9AGAR</name>
<evidence type="ECO:0008006" key="4">
    <source>
        <dbReference type="Google" id="ProtNLM"/>
    </source>
</evidence>
<evidence type="ECO:0000256" key="1">
    <source>
        <dbReference type="SAM" id="SignalP"/>
    </source>
</evidence>
<feature type="chain" id="PRO_5025629220" description="F-box domain-containing protein" evidence="1">
    <location>
        <begin position="17"/>
        <end position="417"/>
    </location>
</feature>
<accession>A0A6A4ID05</accession>
<dbReference type="Proteomes" id="UP000799118">
    <property type="component" value="Unassembled WGS sequence"/>
</dbReference>
<sequence length="417" mass="47946">MYSILRLLWTFASIFATTHLCLQHLLKFENFRRIFKLEQRKKQPELKNAENQTVKKERTGPLPLATQNLILRNLSPIDRYRYSLACRELHYAVCSFERQAYRIQHILLPYFTEEEINIFRLIQRKTDTLISGSTALQFFDLSVWDSDLDLYVVREWFFMLLAGFLISISYEYQPRPEQKPTFQDAFQAGRSEQAQHVPVPPIMGDGYSSRNIWDVYSFVRASDGKKIQIITCVHNTMQVILDFHSTCVMNVISYMFAYALYPFATFAEQETVAILRGRPHESLSLQRALDKYAERGWTTTLTPSSANALRSESEFRDTARSAGDSACWVIPLAPVEHAISLTDYDTTPSVDPVRANSWYTILTQSGQTRNGYKVIQLMSGNPEDAYAFTFPSIPYKLKSGSAVESLGEDITTFSRQT</sequence>
<dbReference type="OrthoDB" id="3041043at2759"/>
<evidence type="ECO:0000313" key="2">
    <source>
        <dbReference type="EMBL" id="KAE9408496.1"/>
    </source>
</evidence>
<reference evidence="2" key="1">
    <citation type="journal article" date="2019" name="Environ. Microbiol.">
        <title>Fungal ecological strategies reflected in gene transcription - a case study of two litter decomposers.</title>
        <authorList>
            <person name="Barbi F."/>
            <person name="Kohler A."/>
            <person name="Barry K."/>
            <person name="Baskaran P."/>
            <person name="Daum C."/>
            <person name="Fauchery L."/>
            <person name="Ihrmark K."/>
            <person name="Kuo A."/>
            <person name="LaButti K."/>
            <person name="Lipzen A."/>
            <person name="Morin E."/>
            <person name="Grigoriev I.V."/>
            <person name="Henrissat B."/>
            <person name="Lindahl B."/>
            <person name="Martin F."/>
        </authorList>
    </citation>
    <scope>NUCLEOTIDE SEQUENCE</scope>
    <source>
        <strain evidence="2">JB14</strain>
    </source>
</reference>
<protein>
    <recommendedName>
        <fullName evidence="4">F-box domain-containing protein</fullName>
    </recommendedName>
</protein>